<dbReference type="Proteomes" id="UP000824120">
    <property type="component" value="Chromosome 10"/>
</dbReference>
<dbReference type="PROSITE" id="PS00108">
    <property type="entry name" value="PROTEIN_KINASE_ST"/>
    <property type="match status" value="1"/>
</dbReference>
<keyword evidence="1" id="KW-0812">Transmembrane</keyword>
<sequence>MGTSNLKIPSKNPSEGYTALPSRACCVLVEFLHGGTLKKYLYKNRKKKLPSKIVIQLALDLSRGLSYLHLEKIVHRDVKAENMLLDTDRTLKIDDFGVARVEAQNPQDNWYLMESPITENVMYTALVFAYGRFIVVIFLIQILALLKFLLLLSDSSLSNVMKKCWAGHPEKRPKMEEVVRLLEAIDTSKGGGMIPKDVAGSCICFRPIRGP</sequence>
<dbReference type="EMBL" id="JACXVP010000010">
    <property type="protein sequence ID" value="KAG5580686.1"/>
    <property type="molecule type" value="Genomic_DNA"/>
</dbReference>
<dbReference type="PANTHER" id="PTHR44329">
    <property type="entry name" value="SERINE/THREONINE-PROTEIN KINASE TNNI3K-RELATED"/>
    <property type="match status" value="1"/>
</dbReference>
<accession>A0A9J5X0C8</accession>
<dbReference type="InterPro" id="IPR011009">
    <property type="entry name" value="Kinase-like_dom_sf"/>
</dbReference>
<proteinExistence type="predicted"/>
<dbReference type="InterPro" id="IPR008271">
    <property type="entry name" value="Ser/Thr_kinase_AS"/>
</dbReference>
<evidence type="ECO:0000313" key="4">
    <source>
        <dbReference type="Proteomes" id="UP000824120"/>
    </source>
</evidence>
<dbReference type="GO" id="GO:0005524">
    <property type="term" value="F:ATP binding"/>
    <property type="evidence" value="ECO:0007669"/>
    <property type="project" value="InterPro"/>
</dbReference>
<dbReference type="GO" id="GO:0004674">
    <property type="term" value="F:protein serine/threonine kinase activity"/>
    <property type="evidence" value="ECO:0007669"/>
    <property type="project" value="TreeGrafter"/>
</dbReference>
<dbReference type="SMART" id="SM00220">
    <property type="entry name" value="S_TKc"/>
    <property type="match status" value="1"/>
</dbReference>
<dbReference type="PROSITE" id="PS50011">
    <property type="entry name" value="PROTEIN_KINASE_DOM"/>
    <property type="match status" value="1"/>
</dbReference>
<dbReference type="SUPFAM" id="SSF56112">
    <property type="entry name" value="Protein kinase-like (PK-like)"/>
    <property type="match status" value="1"/>
</dbReference>
<feature type="domain" description="Protein kinase" evidence="2">
    <location>
        <begin position="1"/>
        <end position="185"/>
    </location>
</feature>
<dbReference type="InterPro" id="IPR051681">
    <property type="entry name" value="Ser/Thr_Kinases-Pseudokinases"/>
</dbReference>
<keyword evidence="4" id="KW-1185">Reference proteome</keyword>
<evidence type="ECO:0000313" key="3">
    <source>
        <dbReference type="EMBL" id="KAG5580686.1"/>
    </source>
</evidence>
<feature type="transmembrane region" description="Helical" evidence="1">
    <location>
        <begin position="129"/>
        <end position="152"/>
    </location>
</feature>
<dbReference type="OrthoDB" id="4062651at2759"/>
<organism evidence="3 4">
    <name type="scientific">Solanum commersonii</name>
    <name type="common">Commerson's wild potato</name>
    <name type="synonym">Commerson's nightshade</name>
    <dbReference type="NCBI Taxonomy" id="4109"/>
    <lineage>
        <taxon>Eukaryota</taxon>
        <taxon>Viridiplantae</taxon>
        <taxon>Streptophyta</taxon>
        <taxon>Embryophyta</taxon>
        <taxon>Tracheophyta</taxon>
        <taxon>Spermatophyta</taxon>
        <taxon>Magnoliopsida</taxon>
        <taxon>eudicotyledons</taxon>
        <taxon>Gunneridae</taxon>
        <taxon>Pentapetalae</taxon>
        <taxon>asterids</taxon>
        <taxon>lamiids</taxon>
        <taxon>Solanales</taxon>
        <taxon>Solanaceae</taxon>
        <taxon>Solanoideae</taxon>
        <taxon>Solaneae</taxon>
        <taxon>Solanum</taxon>
    </lineage>
</organism>
<dbReference type="GO" id="GO:0005886">
    <property type="term" value="C:plasma membrane"/>
    <property type="evidence" value="ECO:0007669"/>
    <property type="project" value="TreeGrafter"/>
</dbReference>
<dbReference type="Gene3D" id="1.10.510.10">
    <property type="entry name" value="Transferase(Phosphotransferase) domain 1"/>
    <property type="match status" value="1"/>
</dbReference>
<dbReference type="InterPro" id="IPR000719">
    <property type="entry name" value="Prot_kinase_dom"/>
</dbReference>
<name>A0A9J5X0C8_SOLCO</name>
<dbReference type="Pfam" id="PF07714">
    <property type="entry name" value="PK_Tyr_Ser-Thr"/>
    <property type="match status" value="1"/>
</dbReference>
<keyword evidence="1" id="KW-0472">Membrane</keyword>
<reference evidence="3 4" key="1">
    <citation type="submission" date="2020-09" db="EMBL/GenBank/DDBJ databases">
        <title>De no assembly of potato wild relative species, Solanum commersonii.</title>
        <authorList>
            <person name="Cho K."/>
        </authorList>
    </citation>
    <scope>NUCLEOTIDE SEQUENCE [LARGE SCALE GENOMIC DNA]</scope>
    <source>
        <strain evidence="3">LZ3.2</strain>
        <tissue evidence="3">Leaf</tissue>
    </source>
</reference>
<dbReference type="PRINTS" id="PR00109">
    <property type="entry name" value="TYRKINASE"/>
</dbReference>
<dbReference type="PANTHER" id="PTHR44329:SF136">
    <property type="entry name" value="PROTEIN KINASE DOMAIN-CONTAINING PROTEIN"/>
    <property type="match status" value="1"/>
</dbReference>
<evidence type="ECO:0000256" key="1">
    <source>
        <dbReference type="SAM" id="Phobius"/>
    </source>
</evidence>
<dbReference type="AlphaFoldDB" id="A0A9J5X0C8"/>
<dbReference type="InterPro" id="IPR001245">
    <property type="entry name" value="Ser-Thr/Tyr_kinase_cat_dom"/>
</dbReference>
<keyword evidence="1" id="KW-1133">Transmembrane helix</keyword>
<evidence type="ECO:0000259" key="2">
    <source>
        <dbReference type="PROSITE" id="PS50011"/>
    </source>
</evidence>
<comment type="caution">
    <text evidence="3">The sequence shown here is derived from an EMBL/GenBank/DDBJ whole genome shotgun (WGS) entry which is preliminary data.</text>
</comment>
<protein>
    <recommendedName>
        <fullName evidence="2">Protein kinase domain-containing protein</fullName>
    </recommendedName>
</protein>
<gene>
    <name evidence="3" type="ORF">H5410_051313</name>
</gene>